<evidence type="ECO:0000256" key="14">
    <source>
        <dbReference type="PIRSR" id="PIRSR606539-2"/>
    </source>
</evidence>
<evidence type="ECO:0000256" key="7">
    <source>
        <dbReference type="ARBA" id="ARBA00022842"/>
    </source>
</evidence>
<dbReference type="Proteomes" id="UP000087171">
    <property type="component" value="Chromosome Ca7"/>
</dbReference>
<dbReference type="STRING" id="3827.A0A1S2YTB0"/>
<dbReference type="SUPFAM" id="SSF56784">
    <property type="entry name" value="HAD-like"/>
    <property type="match status" value="1"/>
</dbReference>
<dbReference type="InterPro" id="IPR001757">
    <property type="entry name" value="P_typ_ATPase"/>
</dbReference>
<feature type="binding site" evidence="14">
    <location>
        <position position="623"/>
    </location>
    <ligand>
        <name>ATP</name>
        <dbReference type="ChEBI" id="CHEBI:30616"/>
    </ligand>
</feature>
<dbReference type="FunFam" id="3.40.1110.10:FF:000042">
    <property type="entry name" value="Phospholipid-transporting ATPase"/>
    <property type="match status" value="1"/>
</dbReference>
<feature type="transmembrane region" description="Helical" evidence="16">
    <location>
        <begin position="935"/>
        <end position="952"/>
    </location>
</feature>
<dbReference type="SFLD" id="SFLDF00027">
    <property type="entry name" value="p-type_atpase"/>
    <property type="match status" value="1"/>
</dbReference>
<dbReference type="Pfam" id="PF16212">
    <property type="entry name" value="PhoLip_ATPase_C"/>
    <property type="match status" value="1"/>
</dbReference>
<feature type="transmembrane region" description="Helical" evidence="16">
    <location>
        <begin position="89"/>
        <end position="107"/>
    </location>
</feature>
<dbReference type="FunFam" id="2.70.150.10:FF:000023">
    <property type="entry name" value="Phospholipid-transporting ATPase"/>
    <property type="match status" value="1"/>
</dbReference>
<evidence type="ECO:0000256" key="11">
    <source>
        <dbReference type="ARBA" id="ARBA00034036"/>
    </source>
</evidence>
<dbReference type="SUPFAM" id="SSF81665">
    <property type="entry name" value="Calcium ATPase, transmembrane domain M"/>
    <property type="match status" value="1"/>
</dbReference>
<feature type="transmembrane region" description="Helical" evidence="16">
    <location>
        <begin position="1082"/>
        <end position="1101"/>
    </location>
</feature>
<dbReference type="GO" id="GO:0005524">
    <property type="term" value="F:ATP binding"/>
    <property type="evidence" value="ECO:0007669"/>
    <property type="project" value="UniProtKB-UniRule"/>
</dbReference>
<feature type="active site" description="4-aspartylphosphate intermediate" evidence="13">
    <location>
        <position position="433"/>
    </location>
</feature>
<evidence type="ECO:0000256" key="2">
    <source>
        <dbReference type="ARBA" id="ARBA00008109"/>
    </source>
</evidence>
<dbReference type="PROSITE" id="PS00154">
    <property type="entry name" value="ATPASE_E1_E2"/>
    <property type="match status" value="1"/>
</dbReference>
<dbReference type="GeneID" id="101510852"/>
<dbReference type="InterPro" id="IPR023298">
    <property type="entry name" value="ATPase_P-typ_TM_dom_sf"/>
</dbReference>
<comment type="subcellular location">
    <subcellularLocation>
        <location evidence="1 16">Membrane</location>
        <topology evidence="1 16">Multi-pass membrane protein</topology>
    </subcellularLocation>
</comment>
<dbReference type="GO" id="GO:0016887">
    <property type="term" value="F:ATP hydrolysis activity"/>
    <property type="evidence" value="ECO:0007669"/>
    <property type="project" value="InterPro"/>
</dbReference>
<dbReference type="Gene3D" id="3.40.50.1000">
    <property type="entry name" value="HAD superfamily/HAD-like"/>
    <property type="match status" value="1"/>
</dbReference>
<dbReference type="InterPro" id="IPR032630">
    <property type="entry name" value="P_typ_ATPase_c"/>
</dbReference>
<dbReference type="GO" id="GO:1901703">
    <property type="term" value="P:protein localization involved in auxin polar transport"/>
    <property type="evidence" value="ECO:0007669"/>
    <property type="project" value="UniProtKB-ARBA"/>
</dbReference>
<evidence type="ECO:0000256" key="3">
    <source>
        <dbReference type="ARBA" id="ARBA00022692"/>
    </source>
</evidence>
<feature type="binding site" evidence="14">
    <location>
        <position position="854"/>
    </location>
    <ligand>
        <name>ATP</name>
        <dbReference type="ChEBI" id="CHEBI:30616"/>
    </ligand>
</feature>
<evidence type="ECO:0000259" key="17">
    <source>
        <dbReference type="Pfam" id="PF16209"/>
    </source>
</evidence>
<feature type="binding site" evidence="14">
    <location>
        <position position="877"/>
    </location>
    <ligand>
        <name>ATP</name>
        <dbReference type="ChEBI" id="CHEBI:30616"/>
    </ligand>
</feature>
<dbReference type="AlphaFoldDB" id="A0A1S2YTB0"/>
<dbReference type="CDD" id="cd02073">
    <property type="entry name" value="P-type_ATPase_APLT_Dnf-like"/>
    <property type="match status" value="1"/>
</dbReference>
<dbReference type="InterPro" id="IPR032631">
    <property type="entry name" value="P-type_ATPase_N"/>
</dbReference>
<comment type="cofactor">
    <cofactor evidence="15">
        <name>Mg(2+)</name>
        <dbReference type="ChEBI" id="CHEBI:18420"/>
    </cofactor>
</comment>
<accession>A0A1S2YTB0</accession>
<dbReference type="SUPFAM" id="SSF81660">
    <property type="entry name" value="Metal cation-transporting ATPase, ATP-binding domain N"/>
    <property type="match status" value="1"/>
</dbReference>
<dbReference type="FunFam" id="3.40.50.1000:FF:000014">
    <property type="entry name" value="Phospholipid-transporting ATPase"/>
    <property type="match status" value="1"/>
</dbReference>
<dbReference type="NCBIfam" id="TIGR01494">
    <property type="entry name" value="ATPase_P-type"/>
    <property type="match status" value="1"/>
</dbReference>
<dbReference type="EC" id="7.6.2.1" evidence="16"/>
<dbReference type="PaxDb" id="3827-XP_004509580.1"/>
<dbReference type="RefSeq" id="XP_004509582.1">
    <property type="nucleotide sequence ID" value="XM_004509525.3"/>
</dbReference>
<feature type="binding site" evidence="14">
    <location>
        <position position="848"/>
    </location>
    <ligand>
        <name>ATP</name>
        <dbReference type="ChEBI" id="CHEBI:30616"/>
    </ligand>
</feature>
<feature type="domain" description="P-type ATPase N-terminal" evidence="17">
    <location>
        <begin position="59"/>
        <end position="111"/>
    </location>
</feature>
<dbReference type="KEGG" id="cam:101510852"/>
<feature type="binding site" evidence="15">
    <location>
        <position position="874"/>
    </location>
    <ligand>
        <name>Mg(2+)</name>
        <dbReference type="ChEBI" id="CHEBI:18420"/>
    </ligand>
</feature>
<evidence type="ECO:0000256" key="12">
    <source>
        <dbReference type="ARBA" id="ARBA00054150"/>
    </source>
</evidence>
<evidence type="ECO:0000256" key="16">
    <source>
        <dbReference type="RuleBase" id="RU362033"/>
    </source>
</evidence>
<evidence type="ECO:0000256" key="10">
    <source>
        <dbReference type="ARBA" id="ARBA00023136"/>
    </source>
</evidence>
<dbReference type="Pfam" id="PF13246">
    <property type="entry name" value="Cation_ATPase"/>
    <property type="match status" value="1"/>
</dbReference>
<keyword evidence="8 16" id="KW-1278">Translocase</keyword>
<evidence type="ECO:0000313" key="22">
    <source>
        <dbReference type="RefSeq" id="XP_027192522.1"/>
    </source>
</evidence>
<name>A0A1S2YTB0_CICAR</name>
<feature type="binding site" evidence="15">
    <location>
        <position position="878"/>
    </location>
    <ligand>
        <name>Mg(2+)</name>
        <dbReference type="ChEBI" id="CHEBI:18420"/>
    </ligand>
</feature>
<feature type="transmembrane region" description="Helical" evidence="16">
    <location>
        <begin position="964"/>
        <end position="984"/>
    </location>
</feature>
<keyword evidence="10 16" id="KW-0472">Membrane</keyword>
<reference evidence="20 21" key="2">
    <citation type="submission" date="2025-04" db="UniProtKB">
        <authorList>
            <consortium name="RefSeq"/>
        </authorList>
    </citation>
    <scope>IDENTIFICATION</scope>
    <source>
        <tissue evidence="20 21">Etiolated seedlings</tissue>
    </source>
</reference>
<keyword evidence="5 14" id="KW-0547">Nucleotide-binding</keyword>
<feature type="binding site" evidence="14">
    <location>
        <position position="739"/>
    </location>
    <ligand>
        <name>ATP</name>
        <dbReference type="ChEBI" id="CHEBI:30616"/>
    </ligand>
</feature>
<dbReference type="PANTHER" id="PTHR24092">
    <property type="entry name" value="PROBABLE PHOSPHOLIPID-TRANSPORTING ATPASE"/>
    <property type="match status" value="1"/>
</dbReference>
<evidence type="ECO:0000256" key="13">
    <source>
        <dbReference type="PIRSR" id="PIRSR606539-1"/>
    </source>
</evidence>
<dbReference type="InterPro" id="IPR018303">
    <property type="entry name" value="ATPase_P-typ_P_site"/>
</dbReference>
<feature type="binding site" evidence="15">
    <location>
        <position position="433"/>
    </location>
    <ligand>
        <name>Mg(2+)</name>
        <dbReference type="ChEBI" id="CHEBI:18420"/>
    </ligand>
</feature>
<comment type="similarity">
    <text evidence="2 16">Belongs to the cation transport ATPase (P-type) (TC 3.A.3) family. Type IV subfamily.</text>
</comment>
<dbReference type="InterPro" id="IPR006539">
    <property type="entry name" value="P-type_ATPase_IV"/>
</dbReference>
<keyword evidence="4 15" id="KW-0479">Metal-binding</keyword>
<evidence type="ECO:0000256" key="6">
    <source>
        <dbReference type="ARBA" id="ARBA00022840"/>
    </source>
</evidence>
<keyword evidence="6 14" id="KW-0067">ATP-binding</keyword>
<sequence length="1207" mass="137240">MRGERNRKLHLSKIYSFTCCKASSVDGDHAQIGGKGYSRVVLCNETDSSVEEIGSSRNYYEYADNCVRSTKYTAATFLPKSLFEQFRRVANFYFLVTGVLAFTKLAPYSAGSAILPLVVVIGATIVKEGIEDWRRKKQDIEVNNRRVKVHKIDGIFEYTAWKNLRVGNIVKVEKDEFFPADLVLLSSSYEDAVCYVETMNLDGETNLKLKQGLEVTSSLHEDLNFKKFKATVKCEDPNANLYSFVGSMEFGEQKYALSAQQLLLRDSKLRNTDYIFGAVIFTGHDTKVIQNSTDPPSKRSRVEKKMDRIIYFLFCILFLMASVGSIFFGFLTKDDFRNGLAKRWYLRPDHSTIFFDPKRSASAAVFHCLTALMLYGFFIPISLYVSIEIVKVLQSSFINQDIHMYYKDADKPAHARTSNLNEELGQVDTILSDKTGTLTCNSMEFIKCSIAGVAYGRGVTEVEKTMSRRKGLPFVHERDISEADDVRGSLDKKAAIKGFNFTDERIMNGNWVNEPRADIIQKFFRLLAVCHTAIPEVDKDSGNVSYEAESPDEAAFVIAARELGFEFYRRAQTSISTFELDPVSGKKVERMYKILNVLEFNSSRKRMSVIVKDDEGKTLLLCKGADSVMFERLAKNGREFEEKTMEHVHDYADEGLRTLILAYRELDPQEYKEFDNKFSKAKNLVSSNWETLIEEVSDNIEKNLILLGATAVEDKLQNGVPDCIDKLTQAGIKIWVLTGDKMETAINVGFACSLLRQGMKQIIIHLDSPEIQALEKDGDKIAITKTSRQSVLLQICEGAAQLTAHRGISHQEFALIIDGKSLAYALEDDMKNMFLELAIRCASVICCRSSPKQKALVTRLVKSGTGKTTLAIGDGANDVGMLQEADIGVGISGVEGMQAVMSSDIAIAQFRYLERLLLVHGHWCYRRISSMICYFFYKNITFGFTLFLYEVYASFSGIPAYNDWFLALYNVFFSSLPVIALGVFDQDVSARYCLKFPLLYQEGVQNVLFSWRRVLSWMLNGFFSALLIFFFCTKAMELQAFDHEGRTAGRDILGTTMFTCVVWVVNLQMALAISYFTLIQHFFIWGSIFFWYIFLLIYGAVPQKYSGNAYKIFVEALAPSPTYWILTFFVVIATLIPYFSYKAIQMRFFPMYHEMVQWRRYERKIEEPEYCDMVQQILLQPMTVSSTGRLAAKANRSMGKDKILNRR</sequence>
<evidence type="ECO:0000256" key="4">
    <source>
        <dbReference type="ARBA" id="ARBA00022723"/>
    </source>
</evidence>
<dbReference type="PANTHER" id="PTHR24092:SF175">
    <property type="entry name" value="PHOSPHOLIPID-TRANSPORTING ATPASE"/>
    <property type="match status" value="1"/>
</dbReference>
<feature type="transmembrane region" description="Helical" evidence="16">
    <location>
        <begin position="309"/>
        <end position="331"/>
    </location>
</feature>
<feature type="transmembrane region" description="Helical" evidence="16">
    <location>
        <begin position="364"/>
        <end position="387"/>
    </location>
</feature>
<dbReference type="InterPro" id="IPR023214">
    <property type="entry name" value="HAD_sf"/>
</dbReference>
<gene>
    <name evidence="20 21 22" type="primary">LOC101510852</name>
</gene>
<dbReference type="RefSeq" id="XP_027192522.1">
    <property type="nucleotide sequence ID" value="XM_027336721.1"/>
</dbReference>
<feature type="binding site" evidence="14">
    <location>
        <position position="433"/>
    </location>
    <ligand>
        <name>ATP</name>
        <dbReference type="ChEBI" id="CHEBI:30616"/>
    </ligand>
</feature>
<dbReference type="GO" id="GO:0140326">
    <property type="term" value="F:ATPase-coupled intramembrane lipid transporter activity"/>
    <property type="evidence" value="ECO:0007669"/>
    <property type="project" value="UniProtKB-EC"/>
</dbReference>
<feature type="transmembrane region" description="Helical" evidence="16">
    <location>
        <begin position="113"/>
        <end position="130"/>
    </location>
</feature>
<dbReference type="RefSeq" id="XP_027192521.1">
    <property type="nucleotide sequence ID" value="XM_027336720.1"/>
</dbReference>
<evidence type="ECO:0000256" key="1">
    <source>
        <dbReference type="ARBA" id="ARBA00004141"/>
    </source>
</evidence>
<evidence type="ECO:0000256" key="9">
    <source>
        <dbReference type="ARBA" id="ARBA00022989"/>
    </source>
</evidence>
<dbReference type="RefSeq" id="XP_073219446.1">
    <property type="nucleotide sequence ID" value="XM_073363345.1"/>
</dbReference>
<feature type="binding site" evidence="15">
    <location>
        <position position="435"/>
    </location>
    <ligand>
        <name>Mg(2+)</name>
        <dbReference type="ChEBI" id="CHEBI:18420"/>
    </ligand>
</feature>
<dbReference type="GO" id="GO:0005886">
    <property type="term" value="C:plasma membrane"/>
    <property type="evidence" value="ECO:0007669"/>
    <property type="project" value="TreeGrafter"/>
</dbReference>
<protein>
    <recommendedName>
        <fullName evidence="16">Phospholipid-transporting ATPase</fullName>
        <ecNumber evidence="16">7.6.2.1</ecNumber>
    </recommendedName>
</protein>
<organism evidence="19 21">
    <name type="scientific">Cicer arietinum</name>
    <name type="common">Chickpea</name>
    <name type="synonym">Garbanzo</name>
    <dbReference type="NCBI Taxonomy" id="3827"/>
    <lineage>
        <taxon>Eukaryota</taxon>
        <taxon>Viridiplantae</taxon>
        <taxon>Streptophyta</taxon>
        <taxon>Embryophyta</taxon>
        <taxon>Tracheophyta</taxon>
        <taxon>Spermatophyta</taxon>
        <taxon>Magnoliopsida</taxon>
        <taxon>eudicotyledons</taxon>
        <taxon>Gunneridae</taxon>
        <taxon>Pentapetalae</taxon>
        <taxon>rosids</taxon>
        <taxon>fabids</taxon>
        <taxon>Fabales</taxon>
        <taxon>Fabaceae</taxon>
        <taxon>Papilionoideae</taxon>
        <taxon>50 kb inversion clade</taxon>
        <taxon>NPAAA clade</taxon>
        <taxon>Hologalegina</taxon>
        <taxon>IRL clade</taxon>
        <taxon>Cicereae</taxon>
        <taxon>Cicer</taxon>
    </lineage>
</organism>
<proteinExistence type="inferred from homology"/>
<feature type="binding site" evidence="14">
    <location>
        <position position="738"/>
    </location>
    <ligand>
        <name>ATP</name>
        <dbReference type="ChEBI" id="CHEBI:30616"/>
    </ligand>
</feature>
<feature type="binding site" evidence="14">
    <location>
        <position position="434"/>
    </location>
    <ligand>
        <name>ATP</name>
        <dbReference type="ChEBI" id="CHEBI:30616"/>
    </ligand>
</feature>
<feature type="binding site" evidence="14">
    <location>
        <position position="600"/>
    </location>
    <ligand>
        <name>ATP</name>
        <dbReference type="ChEBI" id="CHEBI:30616"/>
    </ligand>
</feature>
<dbReference type="SFLD" id="SFLDS00003">
    <property type="entry name" value="Haloacid_Dehalogenase"/>
    <property type="match status" value="1"/>
</dbReference>
<evidence type="ECO:0000256" key="15">
    <source>
        <dbReference type="PIRSR" id="PIRSR606539-3"/>
    </source>
</evidence>
<dbReference type="InterPro" id="IPR044492">
    <property type="entry name" value="P_typ_ATPase_HD_dom"/>
</dbReference>
<feature type="binding site" evidence="14">
    <location>
        <position position="435"/>
    </location>
    <ligand>
        <name>ATP</name>
        <dbReference type="ChEBI" id="CHEBI:30616"/>
    </ligand>
</feature>
<comment type="catalytic activity">
    <reaction evidence="11 16">
        <text>ATP + H2O + phospholipidSide 1 = ADP + phosphate + phospholipidSide 2.</text>
        <dbReference type="EC" id="7.6.2.1"/>
    </reaction>
</comment>
<keyword evidence="7 15" id="KW-0460">Magnesium</keyword>
<keyword evidence="3 16" id="KW-0812">Transmembrane</keyword>
<comment type="function">
    <text evidence="12">Involved in transport of phospholipids.</text>
</comment>
<dbReference type="GO" id="GO:0000287">
    <property type="term" value="F:magnesium ion binding"/>
    <property type="evidence" value="ECO:0007669"/>
    <property type="project" value="UniProtKB-UniRule"/>
</dbReference>
<feature type="binding site" evidence="14">
    <location>
        <position position="657"/>
    </location>
    <ligand>
        <name>ATP</name>
        <dbReference type="ChEBI" id="CHEBI:30616"/>
    </ligand>
</feature>
<dbReference type="SFLD" id="SFLDG00002">
    <property type="entry name" value="C1.7:_P-type_atpase_like"/>
    <property type="match status" value="1"/>
</dbReference>
<feature type="transmembrane region" description="Helical" evidence="16">
    <location>
        <begin position="1014"/>
        <end position="1032"/>
    </location>
</feature>
<evidence type="ECO:0000313" key="21">
    <source>
        <dbReference type="RefSeq" id="XP_027192521.1"/>
    </source>
</evidence>
<keyword evidence="9 16" id="KW-1133">Transmembrane helix</keyword>
<dbReference type="OrthoDB" id="377733at2759"/>
<evidence type="ECO:0000313" key="20">
    <source>
        <dbReference type="RefSeq" id="XP_004509582.1"/>
    </source>
</evidence>
<dbReference type="NCBIfam" id="TIGR01652">
    <property type="entry name" value="ATPase-Plipid"/>
    <property type="match status" value="1"/>
</dbReference>
<feature type="transmembrane region" description="Helical" evidence="16">
    <location>
        <begin position="1121"/>
        <end position="1141"/>
    </location>
</feature>
<dbReference type="Gene3D" id="3.40.1110.10">
    <property type="entry name" value="Calcium-transporting ATPase, cytoplasmic domain N"/>
    <property type="match status" value="1"/>
</dbReference>
<reference evidence="19" key="1">
    <citation type="journal article" date="2013" name="Nat. Biotechnol.">
        <title>Draft genome sequence of chickpea (Cicer arietinum) provides a resource for trait improvement.</title>
        <authorList>
            <person name="Varshney R.K."/>
            <person name="Song C."/>
            <person name="Saxena R.K."/>
            <person name="Azam S."/>
            <person name="Yu S."/>
            <person name="Sharpe A.G."/>
            <person name="Cannon S."/>
            <person name="Baek J."/>
            <person name="Rosen B.D."/>
            <person name="Tar'an B."/>
            <person name="Millan T."/>
            <person name="Zhang X."/>
            <person name="Ramsay L.D."/>
            <person name="Iwata A."/>
            <person name="Wang Y."/>
            <person name="Nelson W."/>
            <person name="Farmer A.D."/>
            <person name="Gaur P.M."/>
            <person name="Soderlund C."/>
            <person name="Penmetsa R.V."/>
            <person name="Xu C."/>
            <person name="Bharti A.K."/>
            <person name="He W."/>
            <person name="Winter P."/>
            <person name="Zhao S."/>
            <person name="Hane J.K."/>
            <person name="Carrasquilla-Garcia N."/>
            <person name="Condie J.A."/>
            <person name="Upadhyaya H.D."/>
            <person name="Luo M.C."/>
            <person name="Thudi M."/>
            <person name="Gowda C.L."/>
            <person name="Singh N.P."/>
            <person name="Lichtenzveig J."/>
            <person name="Gali K.K."/>
            <person name="Rubio J."/>
            <person name="Nadarajan N."/>
            <person name="Dolezel J."/>
            <person name="Bansal K.C."/>
            <person name="Xu X."/>
            <person name="Edwards D."/>
            <person name="Zhang G."/>
            <person name="Kahl G."/>
            <person name="Gil J."/>
            <person name="Singh K.B."/>
            <person name="Datta S.K."/>
            <person name="Jackson S.A."/>
            <person name="Wang J."/>
            <person name="Cook D.R."/>
        </authorList>
    </citation>
    <scope>NUCLEOTIDE SEQUENCE [LARGE SCALE GENOMIC DNA]</scope>
    <source>
        <strain evidence="19">cv. CDC Frontier</strain>
    </source>
</reference>
<dbReference type="Gene3D" id="2.70.150.10">
    <property type="entry name" value="Calcium-transporting ATPase, cytoplasmic transduction domain A"/>
    <property type="match status" value="1"/>
</dbReference>
<feature type="binding site" evidence="14">
    <location>
        <position position="878"/>
    </location>
    <ligand>
        <name>ATP</name>
        <dbReference type="ChEBI" id="CHEBI:30616"/>
    </ligand>
</feature>
<feature type="domain" description="P-type ATPase C-terminal" evidence="18">
    <location>
        <begin position="900"/>
        <end position="1150"/>
    </location>
</feature>
<dbReference type="InterPro" id="IPR036412">
    <property type="entry name" value="HAD-like_sf"/>
</dbReference>
<dbReference type="GO" id="GO:0045332">
    <property type="term" value="P:phospholipid translocation"/>
    <property type="evidence" value="ECO:0007669"/>
    <property type="project" value="TreeGrafter"/>
</dbReference>
<keyword evidence="19" id="KW-1185">Reference proteome</keyword>
<dbReference type="SUPFAM" id="SSF81653">
    <property type="entry name" value="Calcium ATPase, transduction domain A"/>
    <property type="match status" value="1"/>
</dbReference>
<dbReference type="PRINTS" id="PR00119">
    <property type="entry name" value="CATATPASE"/>
</dbReference>
<dbReference type="InterPro" id="IPR023299">
    <property type="entry name" value="ATPase_P-typ_cyto_dom_N"/>
</dbReference>
<feature type="binding site" evidence="14">
    <location>
        <position position="740"/>
    </location>
    <ligand>
        <name>ATP</name>
        <dbReference type="ChEBI" id="CHEBI:30616"/>
    </ligand>
</feature>
<evidence type="ECO:0000259" key="18">
    <source>
        <dbReference type="Pfam" id="PF16212"/>
    </source>
</evidence>
<dbReference type="Pfam" id="PF16209">
    <property type="entry name" value="PhoLip_ATPase_N"/>
    <property type="match status" value="1"/>
</dbReference>
<dbReference type="InterPro" id="IPR008250">
    <property type="entry name" value="ATPase_P-typ_transduc_dom_A_sf"/>
</dbReference>
<feature type="transmembrane region" description="Helical" evidence="16">
    <location>
        <begin position="1052"/>
        <end position="1075"/>
    </location>
</feature>
<dbReference type="eggNOG" id="KOG0206">
    <property type="taxonomic scope" value="Eukaryota"/>
</dbReference>
<evidence type="ECO:0000256" key="8">
    <source>
        <dbReference type="ARBA" id="ARBA00022967"/>
    </source>
</evidence>
<feature type="binding site" evidence="14">
    <location>
        <position position="553"/>
    </location>
    <ligand>
        <name>ATP</name>
        <dbReference type="ChEBI" id="CHEBI:30616"/>
    </ligand>
</feature>
<evidence type="ECO:0000313" key="19">
    <source>
        <dbReference type="Proteomes" id="UP000087171"/>
    </source>
</evidence>
<evidence type="ECO:0000256" key="5">
    <source>
        <dbReference type="ARBA" id="ARBA00022741"/>
    </source>
</evidence>